<dbReference type="PANTHER" id="PTHR30121:SF6">
    <property type="entry name" value="SLR6007 PROTEIN"/>
    <property type="match status" value="1"/>
</dbReference>
<dbReference type="Gene3D" id="3.40.50.300">
    <property type="entry name" value="P-loop containing nucleotide triphosphate hydrolases"/>
    <property type="match status" value="2"/>
</dbReference>
<evidence type="ECO:0000313" key="3">
    <source>
        <dbReference type="EMBL" id="MBN7798092.1"/>
    </source>
</evidence>
<comment type="caution">
    <text evidence="3">The sequence shown here is derived from an EMBL/GenBank/DDBJ whole genome shotgun (WGS) entry which is preliminary data.</text>
</comment>
<dbReference type="PANTHER" id="PTHR30121">
    <property type="entry name" value="UNCHARACTERIZED PROTEIN YJGR-RELATED"/>
    <property type="match status" value="1"/>
</dbReference>
<dbReference type="EMBL" id="JAFKCZ010000012">
    <property type="protein sequence ID" value="MBN7798092.1"/>
    <property type="molecule type" value="Genomic_DNA"/>
</dbReference>
<dbReference type="SUPFAM" id="SSF52540">
    <property type="entry name" value="P-loop containing nucleoside triphosphate hydrolases"/>
    <property type="match status" value="1"/>
</dbReference>
<evidence type="ECO:0000256" key="1">
    <source>
        <dbReference type="SAM" id="MobiDB-lite"/>
    </source>
</evidence>
<dbReference type="AlphaFoldDB" id="A0A939INI5"/>
<dbReference type="InterPro" id="IPR051162">
    <property type="entry name" value="T4SS_component"/>
</dbReference>
<evidence type="ECO:0000313" key="4">
    <source>
        <dbReference type="Proteomes" id="UP000664303"/>
    </source>
</evidence>
<organism evidence="3 4">
    <name type="scientific">Parahaliea mediterranea</name>
    <dbReference type="NCBI Taxonomy" id="651086"/>
    <lineage>
        <taxon>Bacteria</taxon>
        <taxon>Pseudomonadati</taxon>
        <taxon>Pseudomonadota</taxon>
        <taxon>Gammaproteobacteria</taxon>
        <taxon>Cellvibrionales</taxon>
        <taxon>Halieaceae</taxon>
        <taxon>Parahaliea</taxon>
    </lineage>
</organism>
<dbReference type="Pfam" id="PF05872">
    <property type="entry name" value="HerA_C"/>
    <property type="match status" value="1"/>
</dbReference>
<proteinExistence type="predicted"/>
<feature type="region of interest" description="Disordered" evidence="1">
    <location>
        <begin position="426"/>
        <end position="455"/>
    </location>
</feature>
<feature type="domain" description="Helicase HerA-like C-terminal" evidence="2">
    <location>
        <begin position="10"/>
        <end position="481"/>
    </location>
</feature>
<dbReference type="Proteomes" id="UP000664303">
    <property type="component" value="Unassembled WGS sequence"/>
</dbReference>
<dbReference type="InterPro" id="IPR033186">
    <property type="entry name" value="HerA_C"/>
</dbReference>
<dbReference type="InterPro" id="IPR027417">
    <property type="entry name" value="P-loop_NTPase"/>
</dbReference>
<feature type="compositionally biased region" description="Basic and acidic residues" evidence="1">
    <location>
        <begin position="426"/>
        <end position="440"/>
    </location>
</feature>
<sequence length="484" mass="52950">MGEGILIGGNEAAQVFLHPRYANRHGLIAGATGTGKTVTLQCLAEGFSDLGVPVFLADVKGDISGMCQAGKAHPKIDQRLQAIGIADYQPRDYPVAFWDLFGDKGTPIRATVSEMGPQLLSRLLDLNDTQEGVMTLVFEFADREGMLLVDLADLRSTLSYLGEHRGELGSGYNVATASVNAILRRLLVLEREGGKAFFGEPALQLQDFMQTTRDGRGVINLLAADTLIRSPRTYSTFLLWLLSELFENLPELGDPEQPVLVFFFDEAHLLFNDAPKALQDKIEQVVRLIRSKGVGVYFVTQSPADIPDSVLGQLGNRVQHALRAYTPKERKAVRVAAQSFRDNPSLDTVVAIGELGVGEALVSTLQEGGVPAPVERVLVRPPHSRMGKATAAEREAVLAHDPNQRRYRDTVDPRSAHEILAERTAEALKQREEAEREARASKSRGRRSNRQSSGEAFFKSMARAAGSSLGRQLFRGILGSLLKK</sequence>
<gene>
    <name evidence="3" type="ORF">JYP50_15895</name>
</gene>
<protein>
    <submittedName>
        <fullName evidence="3">DUF853 family protein</fullName>
    </submittedName>
</protein>
<name>A0A939INI5_9GAMM</name>
<keyword evidence="4" id="KW-1185">Reference proteome</keyword>
<evidence type="ECO:0000259" key="2">
    <source>
        <dbReference type="Pfam" id="PF05872"/>
    </source>
</evidence>
<reference evidence="3" key="1">
    <citation type="submission" date="2021-02" db="EMBL/GenBank/DDBJ databases">
        <title>PHA producing bacteria isolated from coastal sediment in Guangdong, Shenzhen.</title>
        <authorList>
            <person name="Zheng W."/>
            <person name="Yu S."/>
            <person name="Huang Y."/>
        </authorList>
    </citation>
    <scope>NUCLEOTIDE SEQUENCE</scope>
    <source>
        <strain evidence="3">TN14-10</strain>
    </source>
</reference>
<dbReference type="RefSeq" id="WP_206561539.1">
    <property type="nucleotide sequence ID" value="NZ_JAFKCZ010000012.1"/>
</dbReference>
<accession>A0A939INI5</accession>